<accession>A0A1W2AI17</accession>
<dbReference type="GO" id="GO:0016491">
    <property type="term" value="F:oxidoreductase activity"/>
    <property type="evidence" value="ECO:0007669"/>
    <property type="project" value="InterPro"/>
</dbReference>
<dbReference type="InterPro" id="IPR000866">
    <property type="entry name" value="AhpC/TSA"/>
</dbReference>
<dbReference type="OrthoDB" id="9815205at2"/>
<organism evidence="3 4">
    <name type="scientific">Pedobacter nyackensis</name>
    <dbReference type="NCBI Taxonomy" id="475255"/>
    <lineage>
        <taxon>Bacteria</taxon>
        <taxon>Pseudomonadati</taxon>
        <taxon>Bacteroidota</taxon>
        <taxon>Sphingobacteriia</taxon>
        <taxon>Sphingobacteriales</taxon>
        <taxon>Sphingobacteriaceae</taxon>
        <taxon>Pedobacter</taxon>
    </lineage>
</organism>
<dbReference type="Pfam" id="PF00578">
    <property type="entry name" value="AhpC-TSA"/>
    <property type="match status" value="1"/>
</dbReference>
<evidence type="ECO:0000313" key="3">
    <source>
        <dbReference type="EMBL" id="SMC60345.1"/>
    </source>
</evidence>
<dbReference type="STRING" id="475255.SAMN04488101_101637"/>
<dbReference type="InterPro" id="IPR050553">
    <property type="entry name" value="Thioredoxin_ResA/DsbE_sf"/>
</dbReference>
<dbReference type="Proteomes" id="UP000192678">
    <property type="component" value="Unassembled WGS sequence"/>
</dbReference>
<dbReference type="InterPro" id="IPR013766">
    <property type="entry name" value="Thioredoxin_domain"/>
</dbReference>
<dbReference type="EMBL" id="FWYB01000001">
    <property type="protein sequence ID" value="SMC60345.1"/>
    <property type="molecule type" value="Genomic_DNA"/>
</dbReference>
<evidence type="ECO:0000259" key="2">
    <source>
        <dbReference type="PROSITE" id="PS51352"/>
    </source>
</evidence>
<keyword evidence="4" id="KW-1185">Reference proteome</keyword>
<dbReference type="SUPFAM" id="SSF52833">
    <property type="entry name" value="Thioredoxin-like"/>
    <property type="match status" value="1"/>
</dbReference>
<dbReference type="GO" id="GO:0016209">
    <property type="term" value="F:antioxidant activity"/>
    <property type="evidence" value="ECO:0007669"/>
    <property type="project" value="InterPro"/>
</dbReference>
<dbReference type="PANTHER" id="PTHR42852:SF13">
    <property type="entry name" value="PROTEIN DIPZ"/>
    <property type="match status" value="1"/>
</dbReference>
<protein>
    <submittedName>
        <fullName evidence="3">Cytochrome oxidase Cu insertion factor, SCO1/SenC/PrrC family</fullName>
    </submittedName>
</protein>
<dbReference type="AlphaFoldDB" id="A0A1W2AI17"/>
<evidence type="ECO:0000313" key="4">
    <source>
        <dbReference type="Proteomes" id="UP000192678"/>
    </source>
</evidence>
<evidence type="ECO:0000256" key="1">
    <source>
        <dbReference type="SAM" id="SignalP"/>
    </source>
</evidence>
<feature type="domain" description="Thioredoxin" evidence="2">
    <location>
        <begin position="340"/>
        <end position="490"/>
    </location>
</feature>
<dbReference type="PROSITE" id="PS51352">
    <property type="entry name" value="THIOREDOXIN_2"/>
    <property type="match status" value="1"/>
</dbReference>
<dbReference type="InterPro" id="IPR036249">
    <property type="entry name" value="Thioredoxin-like_sf"/>
</dbReference>
<dbReference type="Gene3D" id="3.40.30.10">
    <property type="entry name" value="Glutaredoxin"/>
    <property type="match status" value="1"/>
</dbReference>
<feature type="signal peptide" evidence="1">
    <location>
        <begin position="1"/>
        <end position="19"/>
    </location>
</feature>
<dbReference type="RefSeq" id="WP_084287196.1">
    <property type="nucleotide sequence ID" value="NZ_FWYB01000001.1"/>
</dbReference>
<sequence>MKHLILIPFLLQLISPVKADTLQSSNYPDKLDSKHTFTISGICKDSRAKTAPGRLTFEMSEVWSNTAALLNVESTENQVTYDGRFQSKFNLHASLNYLWIGYACDKSIGIFFSSNRIYVIERGDQISCEIYADSIWFSGKGAEKMNIQANLFKISDRHLKTPRSIEEAKIMREAAFDEQIVFLNSNKTKLSQEIYDLLYTQCYAAKASSILKYLQFLKQISKRDYTPEAKDFYAQNLKPLPEQLDKKAYLSPFMVDFLFQKLKFENKLLNPAQLNNLSSHSIINTIAENFDGKIREILFLIAFTELPRSYLNVFSDIDKAINLTSYLPYKKALIRLKTAVGNNAEAYPFSLPDSTGNIIKSSDFKGKVLVMEFWFTGCIPCRVLAKQMGPIIDHFKNKDVVFLTVSTDFQKDNWINNGLKSKLHTHERNVNLYTEGLGHNHPIIKYYNINSYPRLIIINKEGKVITSTPPRPINPQSAKDFIAILEKALK</sequence>
<dbReference type="PANTHER" id="PTHR42852">
    <property type="entry name" value="THIOL:DISULFIDE INTERCHANGE PROTEIN DSBE"/>
    <property type="match status" value="1"/>
</dbReference>
<reference evidence="3 4" key="1">
    <citation type="submission" date="2017-04" db="EMBL/GenBank/DDBJ databases">
        <authorList>
            <person name="Afonso C.L."/>
            <person name="Miller P.J."/>
            <person name="Scott M.A."/>
            <person name="Spackman E."/>
            <person name="Goraichik I."/>
            <person name="Dimitrov K.M."/>
            <person name="Suarez D.L."/>
            <person name="Swayne D.E."/>
        </authorList>
    </citation>
    <scope>NUCLEOTIDE SEQUENCE [LARGE SCALE GENOMIC DNA]</scope>
    <source>
        <strain evidence="3 4">DSM 19625</strain>
    </source>
</reference>
<feature type="chain" id="PRO_5013320571" evidence="1">
    <location>
        <begin position="20"/>
        <end position="490"/>
    </location>
</feature>
<name>A0A1W2AI17_9SPHI</name>
<keyword evidence="1" id="KW-0732">Signal</keyword>
<dbReference type="CDD" id="cd02966">
    <property type="entry name" value="TlpA_like_family"/>
    <property type="match status" value="1"/>
</dbReference>
<gene>
    <name evidence="3" type="ORF">SAMN04488101_101637</name>
</gene>
<proteinExistence type="predicted"/>